<evidence type="ECO:0000256" key="2">
    <source>
        <dbReference type="ARBA" id="ARBA00023157"/>
    </source>
</evidence>
<dbReference type="Proteomes" id="UP000319619">
    <property type="component" value="Unassembled WGS sequence"/>
</dbReference>
<dbReference type="InterPro" id="IPR026444">
    <property type="entry name" value="Secre_tail"/>
</dbReference>
<organism evidence="4 5">
    <name type="scientific">candidate division LCP-89 bacterium B3_LCP</name>
    <dbReference type="NCBI Taxonomy" id="2012998"/>
    <lineage>
        <taxon>Bacteria</taxon>
        <taxon>Pseudomonadati</taxon>
        <taxon>Bacteria division LCP-89</taxon>
    </lineage>
</organism>
<name>A0A532UW11_UNCL8</name>
<proteinExistence type="predicted"/>
<keyword evidence="2" id="KW-1015">Disulfide bond</keyword>
<evidence type="ECO:0000313" key="5">
    <source>
        <dbReference type="Proteomes" id="UP000319619"/>
    </source>
</evidence>
<keyword evidence="1" id="KW-0732">Signal</keyword>
<sequence>MTLTITYRLVVIIAITLFQFSSLNAQERYALDASQGCWGEVPADPNLDPPDSLSGEAWVFLHDDAQPEQTIFRSNSTTYPGDYALKIVNGHAVFELTIDGLGLLEATGATPLPLGAWAHLACSYGIDGIHLFLNGMEDAFAAGTGSPSEVPGPILFGGSGDPGEQLNGLIDDVSIGGLRFTEEFDPFKVPLFQLIVDDDEIPGWTAGIDPWDYGQAWDDSSLWDLINGAGIPYMENNFQYFLTQNYDGQVYGFDEEAELLMTDQGTGADARAVFDDPLIAPGVFTPIDTIGVQARLVVLLWDLYIDFWQDNYYCKVTVGFEFENPQAQAEAEQVAAQFCSIVDNNIITRFDNIAALWKFDEGIGSTFYDATGHGFDGTLQSPAWSFTIWHEPVMYVTSAELLEGVIQSGAIDDDDTVRVTFSEAVDPIEISADNIDEALTLSGGHSWLSGSGEMGAATWSGGLDTLLIALSLNGGEPTLANGDTLTPNSDSLTSGSGLAVGGYRFIRFEEVTGIGSETYPGVPHSVVLHSPHPNPFNASMRITYDLPSQSDVKITMWDLSGREVNTIYEGIKSSGRHHITMKADHLPSGIYLITLDAGTVRLVQKAVLIK</sequence>
<dbReference type="Pfam" id="PF18962">
    <property type="entry name" value="Por_Secre_tail"/>
    <property type="match status" value="1"/>
</dbReference>
<protein>
    <recommendedName>
        <fullName evidence="3">LamG-like jellyroll fold domain-containing protein</fullName>
    </recommendedName>
</protein>
<dbReference type="Gene3D" id="2.60.120.200">
    <property type="match status" value="1"/>
</dbReference>
<dbReference type="Pfam" id="PF13385">
    <property type="entry name" value="Laminin_G_3"/>
    <property type="match status" value="1"/>
</dbReference>
<dbReference type="SUPFAM" id="SSF49899">
    <property type="entry name" value="Concanavalin A-like lectins/glucanases"/>
    <property type="match status" value="1"/>
</dbReference>
<comment type="caution">
    <text evidence="4">The sequence shown here is derived from an EMBL/GenBank/DDBJ whole genome shotgun (WGS) entry which is preliminary data.</text>
</comment>
<dbReference type="AlphaFoldDB" id="A0A532UW11"/>
<gene>
    <name evidence="4" type="ORF">CEE37_11945</name>
</gene>
<feature type="domain" description="LamG-like jellyroll fold" evidence="3">
    <location>
        <begin position="51"/>
        <end position="183"/>
    </location>
</feature>
<dbReference type="NCBIfam" id="TIGR04183">
    <property type="entry name" value="Por_Secre_tail"/>
    <property type="match status" value="1"/>
</dbReference>
<dbReference type="SMART" id="SM00560">
    <property type="entry name" value="LamGL"/>
    <property type="match status" value="1"/>
</dbReference>
<dbReference type="EMBL" id="NJBN01000008">
    <property type="protein sequence ID" value="TKJ39124.1"/>
    <property type="molecule type" value="Genomic_DNA"/>
</dbReference>
<evidence type="ECO:0000256" key="1">
    <source>
        <dbReference type="ARBA" id="ARBA00022729"/>
    </source>
</evidence>
<reference evidence="4 5" key="1">
    <citation type="submission" date="2017-06" db="EMBL/GenBank/DDBJ databases">
        <title>Novel microbial phyla capable of carbon fixation and sulfur reduction in deep-sea sediments.</title>
        <authorList>
            <person name="Huang J."/>
            <person name="Baker B."/>
            <person name="Wang Y."/>
        </authorList>
    </citation>
    <scope>NUCLEOTIDE SEQUENCE [LARGE SCALE GENOMIC DNA]</scope>
    <source>
        <strain evidence="4">B3_LCP</strain>
    </source>
</reference>
<dbReference type="InterPro" id="IPR013320">
    <property type="entry name" value="ConA-like_dom_sf"/>
</dbReference>
<evidence type="ECO:0000259" key="3">
    <source>
        <dbReference type="SMART" id="SM00560"/>
    </source>
</evidence>
<evidence type="ECO:0000313" key="4">
    <source>
        <dbReference type="EMBL" id="TKJ39124.1"/>
    </source>
</evidence>
<dbReference type="InterPro" id="IPR006558">
    <property type="entry name" value="LamG-like"/>
</dbReference>
<accession>A0A532UW11</accession>